<evidence type="ECO:0000313" key="19">
    <source>
        <dbReference type="Proteomes" id="UP000189580"/>
    </source>
</evidence>
<evidence type="ECO:0000313" key="18">
    <source>
        <dbReference type="EMBL" id="ANB13397.1"/>
    </source>
</evidence>
<evidence type="ECO:0000256" key="6">
    <source>
        <dbReference type="ARBA" id="ARBA00022454"/>
    </source>
</evidence>
<evidence type="ECO:0000256" key="8">
    <source>
        <dbReference type="ARBA" id="ARBA00022618"/>
    </source>
</evidence>
<evidence type="ECO:0000256" key="3">
    <source>
        <dbReference type="ARBA" id="ARBA00004629"/>
    </source>
</evidence>
<evidence type="ECO:0000256" key="2">
    <source>
        <dbReference type="ARBA" id="ARBA00004186"/>
    </source>
</evidence>
<evidence type="ECO:0000256" key="15">
    <source>
        <dbReference type="ARBA" id="ARBA00023306"/>
    </source>
</evidence>
<sequence length="99" mass="11080">MSSSLSARLSEKKKEVVYLQQLQNTSKALVTELEELAKKFNTLTAGTESVAELMSNWANILHALKLASSSLQKYAEKDYDSEVDPPLPETLVRIRLDQP</sequence>
<keyword evidence="8" id="KW-0132">Cell division</keyword>
<keyword evidence="14" id="KW-0539">Nucleus</keyword>
<organism evidence="18 19">
    <name type="scientific">Sugiyamaella lignohabitans</name>
    <dbReference type="NCBI Taxonomy" id="796027"/>
    <lineage>
        <taxon>Eukaryota</taxon>
        <taxon>Fungi</taxon>
        <taxon>Dikarya</taxon>
        <taxon>Ascomycota</taxon>
        <taxon>Saccharomycotina</taxon>
        <taxon>Dipodascomycetes</taxon>
        <taxon>Dipodascales</taxon>
        <taxon>Trichomonascaceae</taxon>
        <taxon>Sugiyamaella</taxon>
    </lineage>
</organism>
<comment type="subcellular location">
    <subcellularLocation>
        <location evidence="3">Chromosome</location>
        <location evidence="3">Centromere</location>
        <location evidence="3">Kinetochore</location>
    </subcellularLocation>
    <subcellularLocation>
        <location evidence="2">Cytoplasm</location>
        <location evidence="2">Cytoskeleton</location>
        <location evidence="2">Spindle</location>
    </subcellularLocation>
    <subcellularLocation>
        <location evidence="1">Nucleus</location>
    </subcellularLocation>
</comment>
<dbReference type="RefSeq" id="XP_018735874.1">
    <property type="nucleotide sequence ID" value="XM_018878585.1"/>
</dbReference>
<dbReference type="GeneID" id="30033516"/>
<dbReference type="InterPro" id="IPR013963">
    <property type="entry name" value="DASH_Dad2"/>
</dbReference>
<evidence type="ECO:0000256" key="13">
    <source>
        <dbReference type="ARBA" id="ARBA00023212"/>
    </source>
</evidence>
<dbReference type="GO" id="GO:0005874">
    <property type="term" value="C:microtubule"/>
    <property type="evidence" value="ECO:0007669"/>
    <property type="project" value="UniProtKB-KW"/>
</dbReference>
<proteinExistence type="inferred from homology"/>
<keyword evidence="10" id="KW-0498">Mitosis</keyword>
<dbReference type="GO" id="GO:0051301">
    <property type="term" value="P:cell division"/>
    <property type="evidence" value="ECO:0007669"/>
    <property type="project" value="UniProtKB-KW"/>
</dbReference>
<dbReference type="AlphaFoldDB" id="A0A161HKB9"/>
<dbReference type="Proteomes" id="UP000189580">
    <property type="component" value="Chromosome a"/>
</dbReference>
<evidence type="ECO:0000256" key="7">
    <source>
        <dbReference type="ARBA" id="ARBA00022490"/>
    </source>
</evidence>
<dbReference type="PANTHER" id="PTHR28036">
    <property type="entry name" value="DASH COMPLEX SUBUNIT DAD2"/>
    <property type="match status" value="1"/>
</dbReference>
<gene>
    <name evidence="18" type="primary">DAD2</name>
    <name evidence="18" type="ORF">AWJ20_1687</name>
</gene>
<evidence type="ECO:0000256" key="4">
    <source>
        <dbReference type="ARBA" id="ARBA00005501"/>
    </source>
</evidence>
<evidence type="ECO:0000256" key="14">
    <source>
        <dbReference type="ARBA" id="ARBA00023242"/>
    </source>
</evidence>
<evidence type="ECO:0000256" key="9">
    <source>
        <dbReference type="ARBA" id="ARBA00022701"/>
    </source>
</evidence>
<evidence type="ECO:0000256" key="12">
    <source>
        <dbReference type="ARBA" id="ARBA00022838"/>
    </source>
</evidence>
<keyword evidence="13" id="KW-0206">Cytoskeleton</keyword>
<name>A0A161HKB9_9ASCO</name>
<keyword evidence="11" id="KW-0159">Chromosome partition</keyword>
<dbReference type="GO" id="GO:0044732">
    <property type="term" value="C:mitotic spindle pole body"/>
    <property type="evidence" value="ECO:0007669"/>
    <property type="project" value="TreeGrafter"/>
</dbReference>
<dbReference type="KEGG" id="slb:AWJ20_1687"/>
<keyword evidence="6" id="KW-0158">Chromosome</keyword>
<evidence type="ECO:0000256" key="5">
    <source>
        <dbReference type="ARBA" id="ARBA00020260"/>
    </source>
</evidence>
<protein>
    <recommendedName>
        <fullName evidence="5">DASH complex subunit DAD2</fullName>
    </recommendedName>
    <alternativeName>
        <fullName evidence="17">Outer kinetochore protein DAD2</fullName>
    </alternativeName>
</protein>
<dbReference type="GO" id="GO:1990023">
    <property type="term" value="C:mitotic spindle midzone"/>
    <property type="evidence" value="ECO:0007669"/>
    <property type="project" value="TreeGrafter"/>
</dbReference>
<evidence type="ECO:0000256" key="17">
    <source>
        <dbReference type="ARBA" id="ARBA00030568"/>
    </source>
</evidence>
<keyword evidence="12" id="KW-0995">Kinetochore</keyword>
<comment type="similarity">
    <text evidence="4">Belongs to the DASH complex DAD2 family.</text>
</comment>
<keyword evidence="16" id="KW-0137">Centromere</keyword>
<dbReference type="PANTHER" id="PTHR28036:SF1">
    <property type="entry name" value="DASH COMPLEX SUBUNIT DAD2"/>
    <property type="match status" value="1"/>
</dbReference>
<keyword evidence="19" id="KW-1185">Reference proteome</keyword>
<dbReference type="GO" id="GO:0008608">
    <property type="term" value="P:attachment of spindle microtubules to kinetochore"/>
    <property type="evidence" value="ECO:0007669"/>
    <property type="project" value="TreeGrafter"/>
</dbReference>
<keyword evidence="9" id="KW-0493">Microtubule</keyword>
<dbReference type="GO" id="GO:0042729">
    <property type="term" value="C:DASH complex"/>
    <property type="evidence" value="ECO:0007669"/>
    <property type="project" value="InterPro"/>
</dbReference>
<dbReference type="Pfam" id="PF08654">
    <property type="entry name" value="DASH_Dad2"/>
    <property type="match status" value="1"/>
</dbReference>
<dbReference type="EMBL" id="CP014501">
    <property type="protein sequence ID" value="ANB13397.1"/>
    <property type="molecule type" value="Genomic_DNA"/>
</dbReference>
<evidence type="ECO:0000256" key="11">
    <source>
        <dbReference type="ARBA" id="ARBA00022829"/>
    </source>
</evidence>
<evidence type="ECO:0000256" key="16">
    <source>
        <dbReference type="ARBA" id="ARBA00023328"/>
    </source>
</evidence>
<reference evidence="18 19" key="1">
    <citation type="submission" date="2016-02" db="EMBL/GenBank/DDBJ databases">
        <title>Complete genome sequence and transcriptome regulation of the pentose utilising yeast Sugiyamaella lignohabitans.</title>
        <authorList>
            <person name="Bellasio M."/>
            <person name="Peymann A."/>
            <person name="Valli M."/>
            <person name="Sipitzky M."/>
            <person name="Graf A."/>
            <person name="Sauer M."/>
            <person name="Marx H."/>
            <person name="Mattanovich D."/>
        </authorList>
    </citation>
    <scope>NUCLEOTIDE SEQUENCE [LARGE SCALE GENOMIC DNA]</scope>
    <source>
        <strain evidence="18 19">CBS 10342</strain>
    </source>
</reference>
<dbReference type="GO" id="GO:0000278">
    <property type="term" value="P:mitotic cell cycle"/>
    <property type="evidence" value="ECO:0007669"/>
    <property type="project" value="InterPro"/>
</dbReference>
<evidence type="ECO:0000256" key="10">
    <source>
        <dbReference type="ARBA" id="ARBA00022776"/>
    </source>
</evidence>
<evidence type="ECO:0000256" key="1">
    <source>
        <dbReference type="ARBA" id="ARBA00004123"/>
    </source>
</evidence>
<accession>A0A161HKB9</accession>
<keyword evidence="7" id="KW-0963">Cytoplasm</keyword>
<keyword evidence="15" id="KW-0131">Cell cycle</keyword>
<dbReference type="OrthoDB" id="3230169at2759"/>